<keyword evidence="2" id="KW-0560">Oxidoreductase</keyword>
<dbReference type="PRINTS" id="PR00081">
    <property type="entry name" value="GDHRDH"/>
</dbReference>
<dbReference type="GO" id="GO:0016616">
    <property type="term" value="F:oxidoreductase activity, acting on the CH-OH group of donors, NAD or NADP as acceptor"/>
    <property type="evidence" value="ECO:0007669"/>
    <property type="project" value="UniProtKB-ARBA"/>
</dbReference>
<gene>
    <name evidence="5" type="ORF">ACFSBT_15570</name>
</gene>
<comment type="caution">
    <text evidence="5">The sequence shown here is derived from an EMBL/GenBank/DDBJ whole genome shotgun (WGS) entry which is preliminary data.</text>
</comment>
<organism evidence="5 6">
    <name type="scientific">Halomarina rubra</name>
    <dbReference type="NCBI Taxonomy" id="2071873"/>
    <lineage>
        <taxon>Archaea</taxon>
        <taxon>Methanobacteriati</taxon>
        <taxon>Methanobacteriota</taxon>
        <taxon>Stenosarchaea group</taxon>
        <taxon>Halobacteria</taxon>
        <taxon>Halobacteriales</taxon>
        <taxon>Natronomonadaceae</taxon>
        <taxon>Halomarina</taxon>
    </lineage>
</organism>
<sequence>MEADVDLYDSLSGQVVLVTGATRGIGAEVAAQLAERGATVYAGARDVDDVEEAALFPVHLDVTNERTLENAVGRIESETGRLDVLVNNAGVYGPGGPLHRISTDGIDRTMDTNLRGPMLLTKHALPLLLEREGGRVVNVSSGAGQFAGGMSTGRAPYAVSKAGLNALTAYLDAEYGPDLVANAVCPGWVRTDMGGPGATRSVTEGAATSVWLARFRPGSPGGKLWRDEAVVDW</sequence>
<dbReference type="InterPro" id="IPR057326">
    <property type="entry name" value="KR_dom"/>
</dbReference>
<dbReference type="PRINTS" id="PR00080">
    <property type="entry name" value="SDRFAMILY"/>
</dbReference>
<evidence type="ECO:0000256" key="2">
    <source>
        <dbReference type="ARBA" id="ARBA00023002"/>
    </source>
</evidence>
<dbReference type="AlphaFoldDB" id="A0ABD6AY78"/>
<evidence type="ECO:0000259" key="4">
    <source>
        <dbReference type="SMART" id="SM00822"/>
    </source>
</evidence>
<reference evidence="5 6" key="1">
    <citation type="journal article" date="2019" name="Int. J. Syst. Evol. Microbiol.">
        <title>The Global Catalogue of Microorganisms (GCM) 10K type strain sequencing project: providing services to taxonomists for standard genome sequencing and annotation.</title>
        <authorList>
            <consortium name="The Broad Institute Genomics Platform"/>
            <consortium name="The Broad Institute Genome Sequencing Center for Infectious Disease"/>
            <person name="Wu L."/>
            <person name="Ma J."/>
        </authorList>
    </citation>
    <scope>NUCLEOTIDE SEQUENCE [LARGE SCALE GENOMIC DNA]</scope>
    <source>
        <strain evidence="5 6">CGMCC 1.12563</strain>
    </source>
</reference>
<protein>
    <submittedName>
        <fullName evidence="5">SDR family NAD(P)-dependent oxidoreductase</fullName>
    </submittedName>
</protein>
<proteinExistence type="inferred from homology"/>
<dbReference type="InterPro" id="IPR036291">
    <property type="entry name" value="NAD(P)-bd_dom_sf"/>
</dbReference>
<keyword evidence="6" id="KW-1185">Reference proteome</keyword>
<evidence type="ECO:0000256" key="1">
    <source>
        <dbReference type="ARBA" id="ARBA00006484"/>
    </source>
</evidence>
<evidence type="ECO:0000313" key="6">
    <source>
        <dbReference type="Proteomes" id="UP001597187"/>
    </source>
</evidence>
<dbReference type="PANTHER" id="PTHR42760:SF133">
    <property type="entry name" value="3-OXOACYL-[ACYL-CARRIER-PROTEIN] REDUCTASE"/>
    <property type="match status" value="1"/>
</dbReference>
<dbReference type="SUPFAM" id="SSF51735">
    <property type="entry name" value="NAD(P)-binding Rossmann-fold domains"/>
    <property type="match status" value="1"/>
</dbReference>
<dbReference type="EMBL" id="JBHUDC010000008">
    <property type="protein sequence ID" value="MFD1514699.1"/>
    <property type="molecule type" value="Genomic_DNA"/>
</dbReference>
<dbReference type="Gene3D" id="3.40.50.720">
    <property type="entry name" value="NAD(P)-binding Rossmann-like Domain"/>
    <property type="match status" value="1"/>
</dbReference>
<dbReference type="PANTHER" id="PTHR42760">
    <property type="entry name" value="SHORT-CHAIN DEHYDROGENASES/REDUCTASES FAMILY MEMBER"/>
    <property type="match status" value="1"/>
</dbReference>
<dbReference type="RefSeq" id="WP_250874640.1">
    <property type="nucleotide sequence ID" value="NZ_JALXFV010000008.1"/>
</dbReference>
<evidence type="ECO:0000313" key="5">
    <source>
        <dbReference type="EMBL" id="MFD1514699.1"/>
    </source>
</evidence>
<dbReference type="Pfam" id="PF00106">
    <property type="entry name" value="adh_short"/>
    <property type="match status" value="1"/>
</dbReference>
<dbReference type="InterPro" id="IPR002347">
    <property type="entry name" value="SDR_fam"/>
</dbReference>
<dbReference type="Proteomes" id="UP001597187">
    <property type="component" value="Unassembled WGS sequence"/>
</dbReference>
<name>A0ABD6AY78_9EURY</name>
<dbReference type="SMART" id="SM00822">
    <property type="entry name" value="PKS_KR"/>
    <property type="match status" value="1"/>
</dbReference>
<accession>A0ABD6AY78</accession>
<comment type="similarity">
    <text evidence="1 3">Belongs to the short-chain dehydrogenases/reductases (SDR) family.</text>
</comment>
<feature type="domain" description="Ketoreductase" evidence="4">
    <location>
        <begin position="14"/>
        <end position="228"/>
    </location>
</feature>
<evidence type="ECO:0000256" key="3">
    <source>
        <dbReference type="RuleBase" id="RU000363"/>
    </source>
</evidence>